<dbReference type="AlphaFoldDB" id="A0A6A6I6R4"/>
<feature type="transmembrane region" description="Helical" evidence="1">
    <location>
        <begin position="128"/>
        <end position="153"/>
    </location>
</feature>
<protein>
    <submittedName>
        <fullName evidence="2">Uncharacterized protein</fullName>
    </submittedName>
</protein>
<evidence type="ECO:0000313" key="2">
    <source>
        <dbReference type="EMBL" id="KAF2245919.1"/>
    </source>
</evidence>
<feature type="transmembrane region" description="Helical" evidence="1">
    <location>
        <begin position="95"/>
        <end position="116"/>
    </location>
</feature>
<dbReference type="OrthoDB" id="72269at2759"/>
<evidence type="ECO:0000256" key="1">
    <source>
        <dbReference type="SAM" id="Phobius"/>
    </source>
</evidence>
<keyword evidence="1" id="KW-0472">Membrane</keyword>
<keyword evidence="1" id="KW-0812">Transmembrane</keyword>
<keyword evidence="1" id="KW-1133">Transmembrane helix</keyword>
<dbReference type="EMBL" id="ML987199">
    <property type="protein sequence ID" value="KAF2245919.1"/>
    <property type="molecule type" value="Genomic_DNA"/>
</dbReference>
<keyword evidence="3" id="KW-1185">Reference proteome</keyword>
<dbReference type="GeneID" id="54587957"/>
<accession>A0A6A6I6R4</accession>
<feature type="transmembrane region" description="Helical" evidence="1">
    <location>
        <begin position="61"/>
        <end position="83"/>
    </location>
</feature>
<feature type="transmembrane region" description="Helical" evidence="1">
    <location>
        <begin position="12"/>
        <end position="34"/>
    </location>
</feature>
<dbReference type="RefSeq" id="XP_033680923.1">
    <property type="nucleotide sequence ID" value="XM_033834627.1"/>
</dbReference>
<dbReference type="Proteomes" id="UP000800094">
    <property type="component" value="Unassembled WGS sequence"/>
</dbReference>
<name>A0A6A6I6R4_9PLEO</name>
<sequence>MGAATSSLGPMSVPAIAVLFGIYILGLDSMYGLVARNGYIDALIDLRHNGPQYLPGSTNPVLTHFTGIALLDKLLTLAGVMFANVTDGSAPQLSLYGFYFAGQLVSIFTVIAIEGMREGNQGGIMALYPLWGCAMQGLGYGFTMPLWGIAHLLRSKTARKPRRTVAKAIKITDLQSLETLPTALILGYFIPTLVMVVPVPSNTLHQWLGGL</sequence>
<organism evidence="2 3">
    <name type="scientific">Trematosphaeria pertusa</name>
    <dbReference type="NCBI Taxonomy" id="390896"/>
    <lineage>
        <taxon>Eukaryota</taxon>
        <taxon>Fungi</taxon>
        <taxon>Dikarya</taxon>
        <taxon>Ascomycota</taxon>
        <taxon>Pezizomycotina</taxon>
        <taxon>Dothideomycetes</taxon>
        <taxon>Pleosporomycetidae</taxon>
        <taxon>Pleosporales</taxon>
        <taxon>Massarineae</taxon>
        <taxon>Trematosphaeriaceae</taxon>
        <taxon>Trematosphaeria</taxon>
    </lineage>
</organism>
<evidence type="ECO:0000313" key="3">
    <source>
        <dbReference type="Proteomes" id="UP000800094"/>
    </source>
</evidence>
<reference evidence="2" key="1">
    <citation type="journal article" date="2020" name="Stud. Mycol.">
        <title>101 Dothideomycetes genomes: a test case for predicting lifestyles and emergence of pathogens.</title>
        <authorList>
            <person name="Haridas S."/>
            <person name="Albert R."/>
            <person name="Binder M."/>
            <person name="Bloem J."/>
            <person name="Labutti K."/>
            <person name="Salamov A."/>
            <person name="Andreopoulos B."/>
            <person name="Baker S."/>
            <person name="Barry K."/>
            <person name="Bills G."/>
            <person name="Bluhm B."/>
            <person name="Cannon C."/>
            <person name="Castanera R."/>
            <person name="Culley D."/>
            <person name="Daum C."/>
            <person name="Ezra D."/>
            <person name="Gonzalez J."/>
            <person name="Henrissat B."/>
            <person name="Kuo A."/>
            <person name="Liang C."/>
            <person name="Lipzen A."/>
            <person name="Lutzoni F."/>
            <person name="Magnuson J."/>
            <person name="Mondo S."/>
            <person name="Nolan M."/>
            <person name="Ohm R."/>
            <person name="Pangilinan J."/>
            <person name="Park H.-J."/>
            <person name="Ramirez L."/>
            <person name="Alfaro M."/>
            <person name="Sun H."/>
            <person name="Tritt A."/>
            <person name="Yoshinaga Y."/>
            <person name="Zwiers L.-H."/>
            <person name="Turgeon B."/>
            <person name="Goodwin S."/>
            <person name="Spatafora J."/>
            <person name="Crous P."/>
            <person name="Grigoriev I."/>
        </authorList>
    </citation>
    <scope>NUCLEOTIDE SEQUENCE</scope>
    <source>
        <strain evidence="2">CBS 122368</strain>
    </source>
</reference>
<proteinExistence type="predicted"/>
<gene>
    <name evidence="2" type="ORF">BU26DRAFT_58529</name>
</gene>